<keyword evidence="4" id="KW-1185">Reference proteome</keyword>
<dbReference type="InterPro" id="IPR047057">
    <property type="entry name" value="MerR_fam"/>
</dbReference>
<dbReference type="CDD" id="cd04776">
    <property type="entry name" value="HTH_GnyR"/>
    <property type="match status" value="1"/>
</dbReference>
<evidence type="ECO:0000313" key="4">
    <source>
        <dbReference type="Proteomes" id="UP000241808"/>
    </source>
</evidence>
<evidence type="ECO:0000313" key="3">
    <source>
        <dbReference type="EMBL" id="PTM52939.1"/>
    </source>
</evidence>
<reference evidence="3 4" key="1">
    <citation type="submission" date="2018-04" db="EMBL/GenBank/DDBJ databases">
        <title>Genomic Encyclopedia of Archaeal and Bacterial Type Strains, Phase II (KMG-II): from individual species to whole genera.</title>
        <authorList>
            <person name="Goeker M."/>
        </authorList>
    </citation>
    <scope>NUCLEOTIDE SEQUENCE [LARGE SCALE GENOMIC DNA]</scope>
    <source>
        <strain evidence="3 4">DSM 25521</strain>
    </source>
</reference>
<dbReference type="PANTHER" id="PTHR30204">
    <property type="entry name" value="REDOX-CYCLING DRUG-SENSING TRANSCRIPTIONAL ACTIVATOR SOXR"/>
    <property type="match status" value="1"/>
</dbReference>
<evidence type="ECO:0000256" key="1">
    <source>
        <dbReference type="ARBA" id="ARBA00023125"/>
    </source>
</evidence>
<comment type="caution">
    <text evidence="3">The sequence shown here is derived from an EMBL/GenBank/DDBJ whole genome shotgun (WGS) entry which is preliminary data.</text>
</comment>
<name>A0A2T4Z0E5_9HYPH</name>
<sequence length="161" mass="18037">MPVSRMAEQDLARDGGATLAELLARTGKASDKEVFTIRELTREFGLTARALRFYEEKGLLAPKRQGQDRLYSRRDRSRLRLVLMGKWVGFSLEEVKAMLDLYDLGDGGVTQMKVARTKYREQVGRLAAQRRDIDTAMSELQRAIAVIDERLAAIGASASSD</sequence>
<gene>
    <name evidence="3" type="ORF">C8P69_107217</name>
</gene>
<dbReference type="GO" id="GO:0003677">
    <property type="term" value="F:DNA binding"/>
    <property type="evidence" value="ECO:0007669"/>
    <property type="project" value="UniProtKB-KW"/>
</dbReference>
<evidence type="ECO:0000259" key="2">
    <source>
        <dbReference type="PROSITE" id="PS50937"/>
    </source>
</evidence>
<dbReference type="Proteomes" id="UP000241808">
    <property type="component" value="Unassembled WGS sequence"/>
</dbReference>
<keyword evidence="1 3" id="KW-0238">DNA-binding</keyword>
<protein>
    <submittedName>
        <fullName evidence="3">DNA-binding transcriptional MerR regulator</fullName>
    </submittedName>
</protein>
<organism evidence="3 4">
    <name type="scientific">Phreatobacter oligotrophus</name>
    <dbReference type="NCBI Taxonomy" id="1122261"/>
    <lineage>
        <taxon>Bacteria</taxon>
        <taxon>Pseudomonadati</taxon>
        <taxon>Pseudomonadota</taxon>
        <taxon>Alphaproteobacteria</taxon>
        <taxon>Hyphomicrobiales</taxon>
        <taxon>Phreatobacteraceae</taxon>
        <taxon>Phreatobacter</taxon>
    </lineage>
</organism>
<dbReference type="SMART" id="SM00422">
    <property type="entry name" value="HTH_MERR"/>
    <property type="match status" value="1"/>
</dbReference>
<feature type="domain" description="HTH merR-type" evidence="2">
    <location>
        <begin position="34"/>
        <end position="101"/>
    </location>
</feature>
<proteinExistence type="predicted"/>
<dbReference type="AlphaFoldDB" id="A0A2T4Z0E5"/>
<dbReference type="EMBL" id="PZZL01000007">
    <property type="protein sequence ID" value="PTM52939.1"/>
    <property type="molecule type" value="Genomic_DNA"/>
</dbReference>
<dbReference type="PROSITE" id="PS50937">
    <property type="entry name" value="HTH_MERR_2"/>
    <property type="match status" value="1"/>
</dbReference>
<dbReference type="Gene3D" id="1.10.1660.10">
    <property type="match status" value="1"/>
</dbReference>
<dbReference type="SUPFAM" id="SSF46955">
    <property type="entry name" value="Putative DNA-binding domain"/>
    <property type="match status" value="1"/>
</dbReference>
<dbReference type="InterPro" id="IPR000551">
    <property type="entry name" value="MerR-type_HTH_dom"/>
</dbReference>
<dbReference type="GO" id="GO:0003700">
    <property type="term" value="F:DNA-binding transcription factor activity"/>
    <property type="evidence" value="ECO:0007669"/>
    <property type="project" value="InterPro"/>
</dbReference>
<dbReference type="Pfam" id="PF13411">
    <property type="entry name" value="MerR_1"/>
    <property type="match status" value="1"/>
</dbReference>
<accession>A0A2T4Z0E5</accession>
<dbReference type="InterPro" id="IPR009061">
    <property type="entry name" value="DNA-bd_dom_put_sf"/>
</dbReference>
<dbReference type="PANTHER" id="PTHR30204:SF58">
    <property type="entry name" value="HTH-TYPE TRANSCRIPTIONAL REGULATOR YFMP"/>
    <property type="match status" value="1"/>
</dbReference>